<protein>
    <submittedName>
        <fullName evidence="2">Uncharacterized protein</fullName>
    </submittedName>
</protein>
<feature type="signal peptide" evidence="1">
    <location>
        <begin position="1"/>
        <end position="16"/>
    </location>
</feature>
<dbReference type="EMBL" id="HACA01017593">
    <property type="protein sequence ID" value="CDW34954.1"/>
    <property type="molecule type" value="Transcribed_RNA"/>
</dbReference>
<dbReference type="AlphaFoldDB" id="A0A0K2U9Q2"/>
<evidence type="ECO:0000313" key="2">
    <source>
        <dbReference type="EMBL" id="CDW34954.1"/>
    </source>
</evidence>
<reference evidence="2" key="1">
    <citation type="submission" date="2014-05" db="EMBL/GenBank/DDBJ databases">
        <authorList>
            <person name="Chronopoulou M."/>
        </authorList>
    </citation>
    <scope>NUCLEOTIDE SEQUENCE</scope>
    <source>
        <tissue evidence="2">Whole organism</tissue>
    </source>
</reference>
<evidence type="ECO:0000256" key="1">
    <source>
        <dbReference type="SAM" id="SignalP"/>
    </source>
</evidence>
<organism evidence="2">
    <name type="scientific">Lepeophtheirus salmonis</name>
    <name type="common">Salmon louse</name>
    <name type="synonym">Caligus salmonis</name>
    <dbReference type="NCBI Taxonomy" id="72036"/>
    <lineage>
        <taxon>Eukaryota</taxon>
        <taxon>Metazoa</taxon>
        <taxon>Ecdysozoa</taxon>
        <taxon>Arthropoda</taxon>
        <taxon>Crustacea</taxon>
        <taxon>Multicrustacea</taxon>
        <taxon>Hexanauplia</taxon>
        <taxon>Copepoda</taxon>
        <taxon>Siphonostomatoida</taxon>
        <taxon>Caligidae</taxon>
        <taxon>Lepeophtheirus</taxon>
    </lineage>
</organism>
<feature type="non-terminal residue" evidence="2">
    <location>
        <position position="1"/>
    </location>
</feature>
<keyword evidence="1" id="KW-0732">Signal</keyword>
<accession>A0A0K2U9Q2</accession>
<feature type="chain" id="PRO_5005488499" evidence="1">
    <location>
        <begin position="17"/>
        <end position="105"/>
    </location>
</feature>
<name>A0A0K2U9Q2_LEPSM</name>
<sequence>FQVKFLAVTWLAVALEEELEIAFLTPRSSYVQVDVLRIHVERLWMYDDHSMLGLGINAFSFELKMKGNGIVGCPVESSDPLLKASERRPVEHLADRLCLNHRLPF</sequence>
<proteinExistence type="predicted"/>